<keyword evidence="1" id="KW-0472">Membrane</keyword>
<feature type="transmembrane region" description="Helical" evidence="1">
    <location>
        <begin position="116"/>
        <end position="138"/>
    </location>
</feature>
<keyword evidence="1" id="KW-0812">Transmembrane</keyword>
<keyword evidence="3" id="KW-1185">Reference proteome</keyword>
<feature type="transmembrane region" description="Helical" evidence="1">
    <location>
        <begin position="12"/>
        <end position="30"/>
    </location>
</feature>
<feature type="transmembrane region" description="Helical" evidence="1">
    <location>
        <begin position="76"/>
        <end position="96"/>
    </location>
</feature>
<reference evidence="2 3" key="1">
    <citation type="journal article" date="2021" name="Arch. Microbiol.">
        <title>Harenicola maris gen. nov., sp. nov. isolated from the Sea of Japan shallow sediments.</title>
        <authorList>
            <person name="Romanenko L.A."/>
            <person name="Kurilenko V.V."/>
            <person name="Chernysheva N.Y."/>
            <person name="Tekutyeva L.A."/>
            <person name="Velansky P.V."/>
            <person name="Svetashev V.I."/>
            <person name="Isaeva M.P."/>
        </authorList>
    </citation>
    <scope>NUCLEOTIDE SEQUENCE [LARGE SCALE GENOMIC DNA]</scope>
    <source>
        <strain evidence="2 3">KMM 3653</strain>
    </source>
</reference>
<dbReference type="Pfam" id="PF04654">
    <property type="entry name" value="DUF599"/>
    <property type="match status" value="1"/>
</dbReference>
<proteinExistence type="predicted"/>
<dbReference type="InterPro" id="IPR006747">
    <property type="entry name" value="DUF599"/>
</dbReference>
<comment type="caution">
    <text evidence="2">The sequence shown here is derived from an EMBL/GenBank/DDBJ whole genome shotgun (WGS) entry which is preliminary data.</text>
</comment>
<dbReference type="Proteomes" id="UP001315686">
    <property type="component" value="Unassembled WGS sequence"/>
</dbReference>
<organism evidence="2 3">
    <name type="scientific">Harenicola maris</name>
    <dbReference type="NCBI Taxonomy" id="2841044"/>
    <lineage>
        <taxon>Bacteria</taxon>
        <taxon>Pseudomonadati</taxon>
        <taxon>Pseudomonadota</taxon>
        <taxon>Alphaproteobacteria</taxon>
        <taxon>Rhodobacterales</taxon>
        <taxon>Paracoccaceae</taxon>
        <taxon>Harenicola</taxon>
    </lineage>
</organism>
<evidence type="ECO:0000313" key="3">
    <source>
        <dbReference type="Proteomes" id="UP001315686"/>
    </source>
</evidence>
<keyword evidence="1" id="KW-1133">Transmembrane helix</keyword>
<sequence length="234" mass="25674">MPDFPILDLFSPYDYLALGLLFGAWILLSWRIDKAEQRVPSVSYLMRRHQAAWMEQMLHRGNRIFDSTIIGSLRQATAFLASASLLAIGGLMAVMGDVGRLSSIARDLTQSATPQALWEAKLLVILVIVSSSFLKFLWSNRLFGYCSVLMGAVPNDPAAPGAELATFRAAKFAVLASRSFNRGLRSIYFGLAATAWLLGEVALIGATVLCVIVISRREFASGSRRVLLDEQDNS</sequence>
<gene>
    <name evidence="2" type="ORF">IV417_18435</name>
</gene>
<dbReference type="EMBL" id="JADQAZ010000004">
    <property type="protein sequence ID" value="MBT0959373.1"/>
    <property type="molecule type" value="Genomic_DNA"/>
</dbReference>
<feature type="transmembrane region" description="Helical" evidence="1">
    <location>
        <begin position="187"/>
        <end position="214"/>
    </location>
</feature>
<evidence type="ECO:0000256" key="1">
    <source>
        <dbReference type="SAM" id="Phobius"/>
    </source>
</evidence>
<accession>A0AAP2CXK9</accession>
<name>A0AAP2CXK9_9RHOB</name>
<dbReference type="RefSeq" id="WP_327795606.1">
    <property type="nucleotide sequence ID" value="NZ_JADQAZ010000004.1"/>
</dbReference>
<dbReference type="AlphaFoldDB" id="A0AAP2CXK9"/>
<protein>
    <submittedName>
        <fullName evidence="2">DUF599 domain-containing protein</fullName>
    </submittedName>
</protein>
<evidence type="ECO:0000313" key="2">
    <source>
        <dbReference type="EMBL" id="MBT0959373.1"/>
    </source>
</evidence>